<accession>A0ACA9N2G5</accession>
<feature type="non-terminal residue" evidence="1">
    <location>
        <position position="170"/>
    </location>
</feature>
<sequence length="170" mass="18600">MSERNAARTGPGRISLPTNNWNDDSALITHTPSPNTPPNQEQNPFGDAPFNSEQWDSRHEGARAIYTGDEPPEIPDKVPIPVALPISAGAGVTPLPKLPMTVLSIMMLGEFLSANVSAPWVLFMVQSFDISEEESDVGYWTGVLCSMFFITQFATSLLWATVAEKHGRRT</sequence>
<dbReference type="EMBL" id="CAJVPT010016867">
    <property type="protein sequence ID" value="CAG8622190.1"/>
    <property type="molecule type" value="Genomic_DNA"/>
</dbReference>
<gene>
    <name evidence="1" type="ORF">ACOLOM_LOCUS7369</name>
</gene>
<keyword evidence="2" id="KW-1185">Reference proteome</keyword>
<comment type="caution">
    <text evidence="1">The sequence shown here is derived from an EMBL/GenBank/DDBJ whole genome shotgun (WGS) entry which is preliminary data.</text>
</comment>
<proteinExistence type="predicted"/>
<name>A0ACA9N2G5_9GLOM</name>
<reference evidence="1" key="1">
    <citation type="submission" date="2021-06" db="EMBL/GenBank/DDBJ databases">
        <authorList>
            <person name="Kallberg Y."/>
            <person name="Tangrot J."/>
            <person name="Rosling A."/>
        </authorList>
    </citation>
    <scope>NUCLEOTIDE SEQUENCE</scope>
    <source>
        <strain evidence="1">CL356</strain>
    </source>
</reference>
<dbReference type="Proteomes" id="UP000789525">
    <property type="component" value="Unassembled WGS sequence"/>
</dbReference>
<organism evidence="1 2">
    <name type="scientific">Acaulospora colombiana</name>
    <dbReference type="NCBI Taxonomy" id="27376"/>
    <lineage>
        <taxon>Eukaryota</taxon>
        <taxon>Fungi</taxon>
        <taxon>Fungi incertae sedis</taxon>
        <taxon>Mucoromycota</taxon>
        <taxon>Glomeromycotina</taxon>
        <taxon>Glomeromycetes</taxon>
        <taxon>Diversisporales</taxon>
        <taxon>Acaulosporaceae</taxon>
        <taxon>Acaulospora</taxon>
    </lineage>
</organism>
<evidence type="ECO:0000313" key="1">
    <source>
        <dbReference type="EMBL" id="CAG8622190.1"/>
    </source>
</evidence>
<evidence type="ECO:0000313" key="2">
    <source>
        <dbReference type="Proteomes" id="UP000789525"/>
    </source>
</evidence>
<protein>
    <submittedName>
        <fullName evidence="1">10346_t:CDS:1</fullName>
    </submittedName>
</protein>